<evidence type="ECO:0000259" key="10">
    <source>
        <dbReference type="PROSITE" id="PS50011"/>
    </source>
</evidence>
<protein>
    <recommendedName>
        <fullName evidence="1">non-specific serine/threonine protein kinase</fullName>
        <ecNumber evidence="1">2.7.11.1</ecNumber>
    </recommendedName>
</protein>
<feature type="compositionally biased region" description="Acidic residues" evidence="9">
    <location>
        <begin position="536"/>
        <end position="545"/>
    </location>
</feature>
<dbReference type="PROSITE" id="PS50011">
    <property type="entry name" value="PROTEIN_KINASE_DOM"/>
    <property type="match status" value="1"/>
</dbReference>
<keyword evidence="12" id="KW-1185">Reference proteome</keyword>
<dbReference type="Proteomes" id="UP001521184">
    <property type="component" value="Unassembled WGS sequence"/>
</dbReference>
<evidence type="ECO:0000256" key="3">
    <source>
        <dbReference type="ARBA" id="ARBA00022679"/>
    </source>
</evidence>
<dbReference type="PROSITE" id="PS00108">
    <property type="entry name" value="PROTEIN_KINASE_ST"/>
    <property type="match status" value="1"/>
</dbReference>
<dbReference type="SMART" id="SM00220">
    <property type="entry name" value="S_TKc"/>
    <property type="match status" value="1"/>
</dbReference>
<evidence type="ECO:0000313" key="12">
    <source>
        <dbReference type="Proteomes" id="UP001521184"/>
    </source>
</evidence>
<keyword evidence="2 11" id="KW-0723">Serine/threonine-protein kinase</keyword>
<sequence length="882" mass="97226">MSDDDKYDVLEKIGQGSFGIIRKVRRRSDNYVLCRKEISYSKMSQKEKEQLQAELSILKELRHPNIVQYIDRVHLKSSHDLHVYMEYCGNGDLGAVIKRLKAKRQVADEEFVWSIFSQLCTALYRCHYGQDPPDAGRNVMGLGNDAVPVKEKQRHIMILHRDLKPENVFLGEDNSVKLGDFGLSKIMQSHDFASTYVGTPYYMSPEICMSEKYTASSDIWALGCIMYELCAQKPPFDAKTHFDLIQRIRRGSFDPIPNVYSPELKNVIASCLKVDYTKRPETMQLLNLPIMKLMRKEQEVVQMGQLLKRERDATKLLEKELKDKIAIHEKEKDDIRVSVDNQLRREWELKARLEIDSHINTELERLRKTFDDEVNKRATEEVERRMHAFKLQQSAAAVPSFTPALEAAQSISTVGEASDFPSQTDISSFSLEESPVRPQKPRAATPEKRPARSGFQRAHTTAFNEVAASPMDIQMADPSPGPISLAGLSLSPRRNALMNAEPKTRRNIFAAAAERREPSNATAPASPTRCTSPTVVEDEMEDDDLPALPSPTRPRSTNGGARKSPENDPFKVLAANNAPNPASHLFTRRNLQARNGPAPNRNPSAPNLTRLGGAPANRPRPTSTVPVVATSPARKRTKVPSIGEVSPIRKNSTGSIDVADAGFARDTAATALRSKKGANTALRQKAATASNMSSASSNLSGRTLVELAQGKASSTDDRRSSSSSNITIGELSENVPGRKKNSSALLATAAPQWDPESADAPSPFIKRNTGIAIAAVLDVKLDNAYSVDSKYGDRLTDSKIRQVLEAGASLNSKGPVSQVLKEPRGWLGPLPAGNKGLQHDIATGSTTPAQYQTPAKPVSQNPPSDEWGSPFKKLKATPKLPY</sequence>
<evidence type="ECO:0000313" key="11">
    <source>
        <dbReference type="EMBL" id="KAL1642908.1"/>
    </source>
</evidence>
<keyword evidence="6" id="KW-0067">ATP-binding</keyword>
<evidence type="ECO:0000256" key="9">
    <source>
        <dbReference type="SAM" id="MobiDB-lite"/>
    </source>
</evidence>
<dbReference type="Pfam" id="PF00069">
    <property type="entry name" value="Pkinase"/>
    <property type="match status" value="2"/>
</dbReference>
<dbReference type="Gene3D" id="3.30.200.20">
    <property type="entry name" value="Phosphorylase Kinase, domain 1"/>
    <property type="match status" value="2"/>
</dbReference>
<gene>
    <name evidence="11" type="primary">KIN3</name>
    <name evidence="11" type="ORF">SLS58_005150</name>
</gene>
<evidence type="ECO:0000256" key="5">
    <source>
        <dbReference type="ARBA" id="ARBA00022777"/>
    </source>
</evidence>
<dbReference type="InterPro" id="IPR000719">
    <property type="entry name" value="Prot_kinase_dom"/>
</dbReference>
<dbReference type="InterPro" id="IPR011009">
    <property type="entry name" value="Kinase-like_dom_sf"/>
</dbReference>
<dbReference type="PANTHER" id="PTHR44899">
    <property type="entry name" value="CAMK FAMILY PROTEIN KINASE"/>
    <property type="match status" value="1"/>
</dbReference>
<keyword evidence="3" id="KW-0808">Transferase</keyword>
<evidence type="ECO:0000256" key="1">
    <source>
        <dbReference type="ARBA" id="ARBA00012513"/>
    </source>
</evidence>
<dbReference type="GO" id="GO:0004674">
    <property type="term" value="F:protein serine/threonine kinase activity"/>
    <property type="evidence" value="ECO:0007669"/>
    <property type="project" value="UniProtKB-KW"/>
</dbReference>
<keyword evidence="4" id="KW-0547">Nucleotide-binding</keyword>
<dbReference type="EC" id="2.7.11.1" evidence="1"/>
<organism evidence="11 12">
    <name type="scientific">Diplodia intermedia</name>
    <dbReference type="NCBI Taxonomy" id="856260"/>
    <lineage>
        <taxon>Eukaryota</taxon>
        <taxon>Fungi</taxon>
        <taxon>Dikarya</taxon>
        <taxon>Ascomycota</taxon>
        <taxon>Pezizomycotina</taxon>
        <taxon>Dothideomycetes</taxon>
        <taxon>Dothideomycetes incertae sedis</taxon>
        <taxon>Botryosphaeriales</taxon>
        <taxon>Botryosphaeriaceae</taxon>
        <taxon>Diplodia</taxon>
    </lineage>
</organism>
<feature type="domain" description="Protein kinase" evidence="10">
    <location>
        <begin position="7"/>
        <end position="291"/>
    </location>
</feature>
<comment type="caution">
    <text evidence="11">The sequence shown here is derived from an EMBL/GenBank/DDBJ whole genome shotgun (WGS) entry which is preliminary data.</text>
</comment>
<dbReference type="PANTHER" id="PTHR44899:SF10">
    <property type="entry name" value="NIMA-RELATED KINASE 2"/>
    <property type="match status" value="1"/>
</dbReference>
<evidence type="ECO:0000256" key="8">
    <source>
        <dbReference type="ARBA" id="ARBA00048679"/>
    </source>
</evidence>
<accession>A0ABR3TSE2</accession>
<evidence type="ECO:0000256" key="2">
    <source>
        <dbReference type="ARBA" id="ARBA00022527"/>
    </source>
</evidence>
<proteinExistence type="predicted"/>
<dbReference type="CDD" id="cd08217">
    <property type="entry name" value="STKc_Nek2"/>
    <property type="match status" value="1"/>
</dbReference>
<feature type="compositionally biased region" description="Polar residues" evidence="9">
    <location>
        <begin position="519"/>
        <end position="534"/>
    </location>
</feature>
<feature type="region of interest" description="Disordered" evidence="9">
    <location>
        <begin position="415"/>
        <end position="457"/>
    </location>
</feature>
<dbReference type="InterPro" id="IPR051131">
    <property type="entry name" value="NEK_Ser/Thr_kinase_NIMA"/>
</dbReference>
<comment type="catalytic activity">
    <reaction evidence="7">
        <text>L-threonyl-[protein] + ATP = O-phospho-L-threonyl-[protein] + ADP + H(+)</text>
        <dbReference type="Rhea" id="RHEA:46608"/>
        <dbReference type="Rhea" id="RHEA-COMP:11060"/>
        <dbReference type="Rhea" id="RHEA-COMP:11605"/>
        <dbReference type="ChEBI" id="CHEBI:15378"/>
        <dbReference type="ChEBI" id="CHEBI:30013"/>
        <dbReference type="ChEBI" id="CHEBI:30616"/>
        <dbReference type="ChEBI" id="CHEBI:61977"/>
        <dbReference type="ChEBI" id="CHEBI:456216"/>
        <dbReference type="EC" id="2.7.11.1"/>
    </reaction>
</comment>
<keyword evidence="5 11" id="KW-0418">Kinase</keyword>
<feature type="region of interest" description="Disordered" evidence="9">
    <location>
        <begin position="825"/>
        <end position="882"/>
    </location>
</feature>
<name>A0ABR3TSE2_9PEZI</name>
<evidence type="ECO:0000256" key="4">
    <source>
        <dbReference type="ARBA" id="ARBA00022741"/>
    </source>
</evidence>
<feature type="region of interest" description="Disordered" evidence="9">
    <location>
        <begin position="514"/>
        <end position="654"/>
    </location>
</feature>
<dbReference type="EMBL" id="JAKEKT020000030">
    <property type="protein sequence ID" value="KAL1642908.1"/>
    <property type="molecule type" value="Genomic_DNA"/>
</dbReference>
<evidence type="ECO:0000256" key="7">
    <source>
        <dbReference type="ARBA" id="ARBA00047899"/>
    </source>
</evidence>
<dbReference type="Gene3D" id="1.10.510.10">
    <property type="entry name" value="Transferase(Phosphotransferase) domain 1"/>
    <property type="match status" value="1"/>
</dbReference>
<feature type="compositionally biased region" description="Low complexity" evidence="9">
    <location>
        <begin position="686"/>
        <end position="700"/>
    </location>
</feature>
<feature type="compositionally biased region" description="Polar residues" evidence="9">
    <location>
        <begin position="415"/>
        <end position="431"/>
    </location>
</feature>
<evidence type="ECO:0000256" key="6">
    <source>
        <dbReference type="ARBA" id="ARBA00022840"/>
    </source>
</evidence>
<reference evidence="11 12" key="1">
    <citation type="journal article" date="2023" name="Plant Dis.">
        <title>First Report of Diplodia intermedia Causing Canker and Dieback Diseases on Apple Trees in Canada.</title>
        <authorList>
            <person name="Ellouze W."/>
            <person name="Ilyukhin E."/>
            <person name="Sulman M."/>
            <person name="Ali S."/>
        </authorList>
    </citation>
    <scope>NUCLEOTIDE SEQUENCE [LARGE SCALE GENOMIC DNA]</scope>
    <source>
        <strain evidence="11 12">M45-28</strain>
    </source>
</reference>
<feature type="region of interest" description="Disordered" evidence="9">
    <location>
        <begin position="675"/>
        <end position="745"/>
    </location>
</feature>
<dbReference type="InterPro" id="IPR008271">
    <property type="entry name" value="Ser/Thr_kinase_AS"/>
</dbReference>
<feature type="compositionally biased region" description="Polar residues" evidence="9">
    <location>
        <begin position="843"/>
        <end position="863"/>
    </location>
</feature>
<comment type="catalytic activity">
    <reaction evidence="8">
        <text>L-seryl-[protein] + ATP = O-phospho-L-seryl-[protein] + ADP + H(+)</text>
        <dbReference type="Rhea" id="RHEA:17989"/>
        <dbReference type="Rhea" id="RHEA-COMP:9863"/>
        <dbReference type="Rhea" id="RHEA-COMP:11604"/>
        <dbReference type="ChEBI" id="CHEBI:15378"/>
        <dbReference type="ChEBI" id="CHEBI:29999"/>
        <dbReference type="ChEBI" id="CHEBI:30616"/>
        <dbReference type="ChEBI" id="CHEBI:83421"/>
        <dbReference type="ChEBI" id="CHEBI:456216"/>
        <dbReference type="EC" id="2.7.11.1"/>
    </reaction>
</comment>
<dbReference type="SUPFAM" id="SSF56112">
    <property type="entry name" value="Protein kinase-like (PK-like)"/>
    <property type="match status" value="1"/>
</dbReference>